<proteinExistence type="predicted"/>
<organism evidence="1 2">
    <name type="scientific">Escherichia phage vB_EcoM_Goslar</name>
    <dbReference type="NCBI Taxonomy" id="2502409"/>
    <lineage>
        <taxon>Viruses</taxon>
        <taxon>Duplodnaviria</taxon>
        <taxon>Heunggongvirae</taxon>
        <taxon>Uroviricota</taxon>
        <taxon>Caudoviricetes</taxon>
        <taxon>Chimalliviridae</taxon>
        <taxon>Goslarvirus</taxon>
        <taxon>Goslarvirus goslar</taxon>
    </lineage>
</organism>
<keyword evidence="2" id="KW-1185">Reference proteome</keyword>
<name>A0A482GDU8_BPGOS</name>
<evidence type="ECO:0000313" key="1">
    <source>
        <dbReference type="EMBL" id="QBO63900.1"/>
    </source>
</evidence>
<gene>
    <name evidence="1" type="ORF">Goslar_00107</name>
</gene>
<sequence>MQITKAERIEIFKTTKTNEQNRIANNTRLVARMLRAGYEQASRFTSHLKQTGIAYYDEDKDILIYTGWIENHCWCDHGHAIMHLLPSGNVSVTFTLTPLMVRRAFRMNNFMELQAYVPIAAKMVLPTIHDCTDIVFDGKDLSITYYLD</sequence>
<dbReference type="EMBL" id="MK327938">
    <property type="protein sequence ID" value="QBO63900.1"/>
    <property type="molecule type" value="Genomic_DNA"/>
</dbReference>
<accession>A0A482GDU8</accession>
<reference evidence="1 2" key="1">
    <citation type="submission" date="2018-12" db="EMBL/GenBank/DDBJ databases">
        <title>Still something new to discover - new insights into E. coli phage diversity and taxonomy.</title>
        <authorList>
            <person name="Korf I.H.E."/>
            <person name="Adriaennsens E."/>
            <person name="Dreiseikelmann B."/>
            <person name="Kropinski A."/>
            <person name="Nimtz M."/>
            <person name="Meier-Kolthoff J.P."/>
            <person name="Rohde M."/>
            <person name="van Raaij M."/>
            <person name="Wittmann J."/>
        </authorList>
    </citation>
    <scope>NUCLEOTIDE SEQUENCE [LARGE SCALE GENOMIC DNA]</scope>
</reference>
<organismHost>
    <name type="scientific">Escherichia coli</name>
    <dbReference type="NCBI Taxonomy" id="562"/>
</organismHost>
<evidence type="ECO:0000313" key="2">
    <source>
        <dbReference type="Proteomes" id="UP000294673"/>
    </source>
</evidence>
<dbReference type="Proteomes" id="UP000294673">
    <property type="component" value="Segment"/>
</dbReference>
<protein>
    <submittedName>
        <fullName evidence="1">Uncharacterized protein</fullName>
    </submittedName>
</protein>